<dbReference type="EMBL" id="CM001222">
    <property type="protein sequence ID" value="KEH25305.1"/>
    <property type="molecule type" value="Genomic_DNA"/>
</dbReference>
<keyword evidence="1" id="KW-1133">Transmembrane helix</keyword>
<reference evidence="3" key="3">
    <citation type="submission" date="2015-04" db="UniProtKB">
        <authorList>
            <consortium name="EnsemblPlants"/>
        </authorList>
    </citation>
    <scope>IDENTIFICATION</scope>
    <source>
        <strain evidence="3">cv. Jemalong A17</strain>
    </source>
</reference>
<keyword evidence="1" id="KW-0472">Membrane</keyword>
<reference evidence="2 4" key="1">
    <citation type="journal article" date="2011" name="Nature">
        <title>The Medicago genome provides insight into the evolution of rhizobial symbioses.</title>
        <authorList>
            <person name="Young N.D."/>
            <person name="Debelle F."/>
            <person name="Oldroyd G.E."/>
            <person name="Geurts R."/>
            <person name="Cannon S.B."/>
            <person name="Udvardi M.K."/>
            <person name="Benedito V.A."/>
            <person name="Mayer K.F."/>
            <person name="Gouzy J."/>
            <person name="Schoof H."/>
            <person name="Van de Peer Y."/>
            <person name="Proost S."/>
            <person name="Cook D.R."/>
            <person name="Meyers B.C."/>
            <person name="Spannagl M."/>
            <person name="Cheung F."/>
            <person name="De Mita S."/>
            <person name="Krishnakumar V."/>
            <person name="Gundlach H."/>
            <person name="Zhou S."/>
            <person name="Mudge J."/>
            <person name="Bharti A.K."/>
            <person name="Murray J.D."/>
            <person name="Naoumkina M.A."/>
            <person name="Rosen B."/>
            <person name="Silverstein K.A."/>
            <person name="Tang H."/>
            <person name="Rombauts S."/>
            <person name="Zhao P.X."/>
            <person name="Zhou P."/>
            <person name="Barbe V."/>
            <person name="Bardou P."/>
            <person name="Bechner M."/>
            <person name="Bellec A."/>
            <person name="Berger A."/>
            <person name="Berges H."/>
            <person name="Bidwell S."/>
            <person name="Bisseling T."/>
            <person name="Choisne N."/>
            <person name="Couloux A."/>
            <person name="Denny R."/>
            <person name="Deshpande S."/>
            <person name="Dai X."/>
            <person name="Doyle J.J."/>
            <person name="Dudez A.M."/>
            <person name="Farmer A.D."/>
            <person name="Fouteau S."/>
            <person name="Franken C."/>
            <person name="Gibelin C."/>
            <person name="Gish J."/>
            <person name="Goldstein S."/>
            <person name="Gonzalez A.J."/>
            <person name="Green P.J."/>
            <person name="Hallab A."/>
            <person name="Hartog M."/>
            <person name="Hua A."/>
            <person name="Humphray S.J."/>
            <person name="Jeong D.H."/>
            <person name="Jing Y."/>
            <person name="Jocker A."/>
            <person name="Kenton S.M."/>
            <person name="Kim D.J."/>
            <person name="Klee K."/>
            <person name="Lai H."/>
            <person name="Lang C."/>
            <person name="Lin S."/>
            <person name="Macmil S.L."/>
            <person name="Magdelenat G."/>
            <person name="Matthews L."/>
            <person name="McCorrison J."/>
            <person name="Monaghan E.L."/>
            <person name="Mun J.H."/>
            <person name="Najar F.Z."/>
            <person name="Nicholson C."/>
            <person name="Noirot C."/>
            <person name="O'Bleness M."/>
            <person name="Paule C.R."/>
            <person name="Poulain J."/>
            <person name="Prion F."/>
            <person name="Qin B."/>
            <person name="Qu C."/>
            <person name="Retzel E.F."/>
            <person name="Riddle C."/>
            <person name="Sallet E."/>
            <person name="Samain S."/>
            <person name="Samson N."/>
            <person name="Sanders I."/>
            <person name="Saurat O."/>
            <person name="Scarpelli C."/>
            <person name="Schiex T."/>
            <person name="Segurens B."/>
            <person name="Severin A.J."/>
            <person name="Sherrier D.J."/>
            <person name="Shi R."/>
            <person name="Sims S."/>
            <person name="Singer S.R."/>
            <person name="Sinharoy S."/>
            <person name="Sterck L."/>
            <person name="Viollet A."/>
            <person name="Wang B.B."/>
            <person name="Wang K."/>
            <person name="Wang M."/>
            <person name="Wang X."/>
            <person name="Warfsmann J."/>
            <person name="Weissenbach J."/>
            <person name="White D.D."/>
            <person name="White J.D."/>
            <person name="Wiley G.B."/>
            <person name="Wincker P."/>
            <person name="Xing Y."/>
            <person name="Yang L."/>
            <person name="Yao Z."/>
            <person name="Ying F."/>
            <person name="Zhai J."/>
            <person name="Zhou L."/>
            <person name="Zuber A."/>
            <person name="Denarie J."/>
            <person name="Dixon R.A."/>
            <person name="May G.D."/>
            <person name="Schwartz D.C."/>
            <person name="Rogers J."/>
            <person name="Quetier F."/>
            <person name="Town C.D."/>
            <person name="Roe B.A."/>
        </authorList>
    </citation>
    <scope>NUCLEOTIDE SEQUENCE [LARGE SCALE GENOMIC DNA]</scope>
    <source>
        <strain evidence="2">A17</strain>
        <strain evidence="3 4">cv. Jemalong A17</strain>
    </source>
</reference>
<accession>A0A072UHN5</accession>
<dbReference type="HOGENOM" id="CLU_2641884_0_0_1"/>
<sequence length="77" mass="8932">MKVNWKGVCKPKRSGGLGLKDVRLFNIVLLAKWMWNLLSKGESLRKKVLIAKYMNLFWSILMCLVTMYCILLPCGRL</sequence>
<feature type="transmembrane region" description="Helical" evidence="1">
    <location>
        <begin position="50"/>
        <end position="71"/>
    </location>
</feature>
<evidence type="ECO:0000313" key="2">
    <source>
        <dbReference type="EMBL" id="KEH25305.1"/>
    </source>
</evidence>
<gene>
    <name evidence="2" type="ordered locus">MTR_6g017065</name>
</gene>
<keyword evidence="4" id="KW-1185">Reference proteome</keyword>
<dbReference type="AlphaFoldDB" id="A0A072UHN5"/>
<evidence type="ECO:0000313" key="3">
    <source>
        <dbReference type="EnsemblPlants" id="KEH25305"/>
    </source>
</evidence>
<protein>
    <submittedName>
        <fullName evidence="2">Transmembrane protein, putative</fullName>
    </submittedName>
</protein>
<dbReference type="Proteomes" id="UP000002051">
    <property type="component" value="Chromosome 6"/>
</dbReference>
<name>A0A072UHN5_MEDTR</name>
<organism evidence="2 4">
    <name type="scientific">Medicago truncatula</name>
    <name type="common">Barrel medic</name>
    <name type="synonym">Medicago tribuloides</name>
    <dbReference type="NCBI Taxonomy" id="3880"/>
    <lineage>
        <taxon>Eukaryota</taxon>
        <taxon>Viridiplantae</taxon>
        <taxon>Streptophyta</taxon>
        <taxon>Embryophyta</taxon>
        <taxon>Tracheophyta</taxon>
        <taxon>Spermatophyta</taxon>
        <taxon>Magnoliopsida</taxon>
        <taxon>eudicotyledons</taxon>
        <taxon>Gunneridae</taxon>
        <taxon>Pentapetalae</taxon>
        <taxon>rosids</taxon>
        <taxon>fabids</taxon>
        <taxon>Fabales</taxon>
        <taxon>Fabaceae</taxon>
        <taxon>Papilionoideae</taxon>
        <taxon>50 kb inversion clade</taxon>
        <taxon>NPAAA clade</taxon>
        <taxon>Hologalegina</taxon>
        <taxon>IRL clade</taxon>
        <taxon>Trifolieae</taxon>
        <taxon>Medicago</taxon>
    </lineage>
</organism>
<proteinExistence type="predicted"/>
<reference evidence="2 4" key="2">
    <citation type="journal article" date="2014" name="BMC Genomics">
        <title>An improved genome release (version Mt4.0) for the model legume Medicago truncatula.</title>
        <authorList>
            <person name="Tang H."/>
            <person name="Krishnakumar V."/>
            <person name="Bidwell S."/>
            <person name="Rosen B."/>
            <person name="Chan A."/>
            <person name="Zhou S."/>
            <person name="Gentzbittel L."/>
            <person name="Childs K.L."/>
            <person name="Yandell M."/>
            <person name="Gundlach H."/>
            <person name="Mayer K.F."/>
            <person name="Schwartz D.C."/>
            <person name="Town C.D."/>
        </authorList>
    </citation>
    <scope>GENOME REANNOTATION</scope>
    <source>
        <strain evidence="2">A17</strain>
        <strain evidence="3 4">cv. Jemalong A17</strain>
    </source>
</reference>
<keyword evidence="1 2" id="KW-0812">Transmembrane</keyword>
<evidence type="ECO:0000313" key="4">
    <source>
        <dbReference type="Proteomes" id="UP000002051"/>
    </source>
</evidence>
<dbReference type="EnsemblPlants" id="KEH25305">
    <property type="protein sequence ID" value="KEH25305"/>
    <property type="gene ID" value="MTR_6g017065"/>
</dbReference>
<evidence type="ECO:0000256" key="1">
    <source>
        <dbReference type="SAM" id="Phobius"/>
    </source>
</evidence>